<dbReference type="EMBL" id="LAZR01000495">
    <property type="protein sequence ID" value="KKN66626.1"/>
    <property type="molecule type" value="Genomic_DNA"/>
</dbReference>
<comment type="caution">
    <text evidence="1">The sequence shown here is derived from an EMBL/GenBank/DDBJ whole genome shotgun (WGS) entry which is preliminary data.</text>
</comment>
<proteinExistence type="predicted"/>
<organism evidence="1">
    <name type="scientific">marine sediment metagenome</name>
    <dbReference type="NCBI Taxonomy" id="412755"/>
    <lineage>
        <taxon>unclassified sequences</taxon>
        <taxon>metagenomes</taxon>
        <taxon>ecological metagenomes</taxon>
    </lineage>
</organism>
<name>A0A0F9UZB8_9ZZZZ</name>
<dbReference type="AlphaFoldDB" id="A0A0F9UZB8"/>
<gene>
    <name evidence="1" type="ORF">LCGC14_0469610</name>
</gene>
<protein>
    <submittedName>
        <fullName evidence="1">Uncharacterized protein</fullName>
    </submittedName>
</protein>
<sequence length="197" mass="22803">MKKPAFPWNAPKPWEYHLKYTHDFKDTGLPRDNFEGSGTDLNRNYTLDDVVTGCEGSVSDTIFTERTKHWDNDCSYLCSECEDEGCEECETDKEQKLLSGMSLQDLINMLPDGVELWDTSLSLKVDDWGGVVYGEFSLSYTKKLDTDHQITEYNKAVAEYTARFDKYMKEKIKYDKWEKGQKIAEIKAELAKLESQE</sequence>
<evidence type="ECO:0000313" key="1">
    <source>
        <dbReference type="EMBL" id="KKN66626.1"/>
    </source>
</evidence>
<accession>A0A0F9UZB8</accession>
<reference evidence="1" key="1">
    <citation type="journal article" date="2015" name="Nature">
        <title>Complex archaea that bridge the gap between prokaryotes and eukaryotes.</title>
        <authorList>
            <person name="Spang A."/>
            <person name="Saw J.H."/>
            <person name="Jorgensen S.L."/>
            <person name="Zaremba-Niedzwiedzka K."/>
            <person name="Martijn J."/>
            <person name="Lind A.E."/>
            <person name="van Eijk R."/>
            <person name="Schleper C."/>
            <person name="Guy L."/>
            <person name="Ettema T.J."/>
        </authorList>
    </citation>
    <scope>NUCLEOTIDE SEQUENCE</scope>
</reference>